<gene>
    <name evidence="1" type="ORF">T02_2275</name>
</gene>
<evidence type="ECO:0000313" key="2">
    <source>
        <dbReference type="Proteomes" id="UP000054721"/>
    </source>
</evidence>
<organism evidence="1 2">
    <name type="scientific">Trichinella nativa</name>
    <dbReference type="NCBI Taxonomy" id="6335"/>
    <lineage>
        <taxon>Eukaryota</taxon>
        <taxon>Metazoa</taxon>
        <taxon>Ecdysozoa</taxon>
        <taxon>Nematoda</taxon>
        <taxon>Enoplea</taxon>
        <taxon>Dorylaimia</taxon>
        <taxon>Trichinellida</taxon>
        <taxon>Trichinellidae</taxon>
        <taxon>Trichinella</taxon>
    </lineage>
</organism>
<comment type="caution">
    <text evidence="1">The sequence shown here is derived from an EMBL/GenBank/DDBJ whole genome shotgun (WGS) entry which is preliminary data.</text>
</comment>
<sequence length="52" mass="5980">MVCIDENRFVRTLSDASQYQPKIVMALCATPRESNNVPNVNNPSKRQWMLNV</sequence>
<protein>
    <submittedName>
        <fullName evidence="1">Uncharacterized protein</fullName>
    </submittedName>
</protein>
<dbReference type="Proteomes" id="UP000054721">
    <property type="component" value="Unassembled WGS sequence"/>
</dbReference>
<dbReference type="AlphaFoldDB" id="A0A0V1KK40"/>
<evidence type="ECO:0000313" key="1">
    <source>
        <dbReference type="EMBL" id="KRZ47505.1"/>
    </source>
</evidence>
<reference evidence="1 2" key="1">
    <citation type="submission" date="2015-05" db="EMBL/GenBank/DDBJ databases">
        <title>Evolution of Trichinella species and genotypes.</title>
        <authorList>
            <person name="Korhonen P.K."/>
            <person name="Edoardo P."/>
            <person name="Giuseppe L.R."/>
            <person name="Gasser R.B."/>
        </authorList>
    </citation>
    <scope>NUCLEOTIDE SEQUENCE [LARGE SCALE GENOMIC DNA]</scope>
    <source>
        <strain evidence="1">ISS10</strain>
    </source>
</reference>
<name>A0A0V1KK40_9BILA</name>
<accession>A0A0V1KK40</accession>
<keyword evidence="2" id="KW-1185">Reference proteome</keyword>
<proteinExistence type="predicted"/>
<dbReference type="EMBL" id="JYDW01000731">
    <property type="protein sequence ID" value="KRZ47505.1"/>
    <property type="molecule type" value="Genomic_DNA"/>
</dbReference>